<keyword evidence="3" id="KW-1185">Reference proteome</keyword>
<dbReference type="PANTHER" id="PTHR22948:SF76">
    <property type="entry name" value="FI20010P1-RELATED"/>
    <property type="match status" value="1"/>
</dbReference>
<dbReference type="Proteomes" id="UP001431783">
    <property type="component" value="Unassembled WGS sequence"/>
</dbReference>
<dbReference type="Gene3D" id="2.30.30.140">
    <property type="match status" value="1"/>
</dbReference>
<name>A0AAW1VDE6_9CUCU</name>
<sequence length="289" mass="34072">MNTNHSTEDSQVKRITKIENIFNFWQWKFDDTRTIFMANIYDPSKFWVRLFPIKPFEKHLTEFYQLNKMSLCVKSSDICIGLNCVARISDVYRRSRIVGIDTQNEITVKIFLYDHGKLVITPLSNIFHLDQSFYKIPAFAVRAMLTNISSLDHGMWNQNVVDKFVKYTEDKPLLAKIAHVHKQNKIIEIHLIDRSYQNGSGIITINYFLLRDGLAKLNNQHPVNNTSEKSEYKPLKERLYLYPTFDALENGIVPSRVDIKEELQRHIRLDVLYPDLYKFHQSVAEYVFM</sequence>
<comment type="caution">
    <text evidence="2">The sequence shown here is derived from an EMBL/GenBank/DDBJ whole genome shotgun (WGS) entry which is preliminary data.</text>
</comment>
<dbReference type="GO" id="GO:0005737">
    <property type="term" value="C:cytoplasm"/>
    <property type="evidence" value="ECO:0007669"/>
    <property type="project" value="UniProtKB-ARBA"/>
</dbReference>
<dbReference type="Gene3D" id="2.40.50.90">
    <property type="match status" value="1"/>
</dbReference>
<protein>
    <recommendedName>
        <fullName evidence="1">Tudor domain-containing protein</fullName>
    </recommendedName>
</protein>
<proteinExistence type="predicted"/>
<organism evidence="2 3">
    <name type="scientific">Henosepilachna vigintioctopunctata</name>
    <dbReference type="NCBI Taxonomy" id="420089"/>
    <lineage>
        <taxon>Eukaryota</taxon>
        <taxon>Metazoa</taxon>
        <taxon>Ecdysozoa</taxon>
        <taxon>Arthropoda</taxon>
        <taxon>Hexapoda</taxon>
        <taxon>Insecta</taxon>
        <taxon>Pterygota</taxon>
        <taxon>Neoptera</taxon>
        <taxon>Endopterygota</taxon>
        <taxon>Coleoptera</taxon>
        <taxon>Polyphaga</taxon>
        <taxon>Cucujiformia</taxon>
        <taxon>Coccinelloidea</taxon>
        <taxon>Coccinellidae</taxon>
        <taxon>Epilachninae</taxon>
        <taxon>Epilachnini</taxon>
        <taxon>Henosepilachna</taxon>
    </lineage>
</organism>
<accession>A0AAW1VDE6</accession>
<gene>
    <name evidence="2" type="ORF">WA026_015558</name>
</gene>
<dbReference type="SUPFAM" id="SSF63748">
    <property type="entry name" value="Tudor/PWWP/MBT"/>
    <property type="match status" value="1"/>
</dbReference>
<feature type="domain" description="Tudor" evidence="1">
    <location>
        <begin position="30"/>
        <end position="146"/>
    </location>
</feature>
<dbReference type="InterPro" id="IPR002999">
    <property type="entry name" value="Tudor"/>
</dbReference>
<dbReference type="InterPro" id="IPR035437">
    <property type="entry name" value="SNase_OB-fold_sf"/>
</dbReference>
<dbReference type="EMBL" id="JARQZJ010000129">
    <property type="protein sequence ID" value="KAK9891598.1"/>
    <property type="molecule type" value="Genomic_DNA"/>
</dbReference>
<evidence type="ECO:0000313" key="3">
    <source>
        <dbReference type="Proteomes" id="UP001431783"/>
    </source>
</evidence>
<evidence type="ECO:0000259" key="1">
    <source>
        <dbReference type="Pfam" id="PF00567"/>
    </source>
</evidence>
<dbReference type="InterPro" id="IPR050621">
    <property type="entry name" value="Tudor_domain_containing"/>
</dbReference>
<reference evidence="2 3" key="1">
    <citation type="submission" date="2023-03" db="EMBL/GenBank/DDBJ databases">
        <title>Genome insight into feeding habits of ladybird beetles.</title>
        <authorList>
            <person name="Li H.-S."/>
            <person name="Huang Y.-H."/>
            <person name="Pang H."/>
        </authorList>
    </citation>
    <scope>NUCLEOTIDE SEQUENCE [LARGE SCALE GENOMIC DNA]</scope>
    <source>
        <strain evidence="2">SYSU_2023b</strain>
        <tissue evidence="2">Whole body</tissue>
    </source>
</reference>
<dbReference type="PANTHER" id="PTHR22948">
    <property type="entry name" value="TUDOR DOMAIN CONTAINING PROTEIN"/>
    <property type="match status" value="1"/>
</dbReference>
<dbReference type="AlphaFoldDB" id="A0AAW1VDE6"/>
<evidence type="ECO:0000313" key="2">
    <source>
        <dbReference type="EMBL" id="KAK9891598.1"/>
    </source>
</evidence>
<dbReference type="Pfam" id="PF00567">
    <property type="entry name" value="TUDOR"/>
    <property type="match status" value="1"/>
</dbReference>